<feature type="region of interest" description="Disordered" evidence="1">
    <location>
        <begin position="26"/>
        <end position="56"/>
    </location>
</feature>
<dbReference type="EMBL" id="JAQQBS010000004">
    <property type="protein sequence ID" value="KAK0169711.1"/>
    <property type="molecule type" value="Genomic_DNA"/>
</dbReference>
<dbReference type="AlphaFoldDB" id="A0AA39FHV7"/>
<sequence length="123" mass="13619">MRSHHSGLLKFGLSRKDTRISRRRGFHNDCNVGGAENGRCNGGSDDDIDGGGGGSSNDANDEAMVVAMMMAMVVMHLCKMMPAMKSWGLLADLDLHFDVVDEFYWLTLKKLREQIRLGTDQKA</sequence>
<comment type="caution">
    <text evidence="2">The sequence shown here is derived from an EMBL/GenBank/DDBJ whole genome shotgun (WGS) entry which is preliminary data.</text>
</comment>
<keyword evidence="3" id="KW-1185">Reference proteome</keyword>
<name>A0AA39FHV7_9HYME</name>
<evidence type="ECO:0000256" key="1">
    <source>
        <dbReference type="SAM" id="MobiDB-lite"/>
    </source>
</evidence>
<protein>
    <submittedName>
        <fullName evidence="2">Uncharacterized protein</fullName>
    </submittedName>
</protein>
<reference evidence="2" key="1">
    <citation type="journal article" date="2023" name="bioRxiv">
        <title>Scaffold-level genome assemblies of two parasitoid biocontrol wasps reveal the parthenogenesis mechanism and an associated novel virus.</title>
        <authorList>
            <person name="Inwood S."/>
            <person name="Skelly J."/>
            <person name="Guhlin J."/>
            <person name="Harrop T."/>
            <person name="Goldson S."/>
            <person name="Dearden P."/>
        </authorList>
    </citation>
    <scope>NUCLEOTIDE SEQUENCE</scope>
    <source>
        <strain evidence="2">Irish</strain>
        <tissue evidence="2">Whole body</tissue>
    </source>
</reference>
<proteinExistence type="predicted"/>
<gene>
    <name evidence="2" type="ORF">PV328_010355</name>
</gene>
<accession>A0AA39FHV7</accession>
<reference evidence="2" key="2">
    <citation type="submission" date="2023-03" db="EMBL/GenBank/DDBJ databases">
        <authorList>
            <person name="Inwood S.N."/>
            <person name="Skelly J.G."/>
            <person name="Guhlin J."/>
            <person name="Harrop T.W.R."/>
            <person name="Goldson S.G."/>
            <person name="Dearden P.K."/>
        </authorList>
    </citation>
    <scope>NUCLEOTIDE SEQUENCE</scope>
    <source>
        <strain evidence="2">Irish</strain>
        <tissue evidence="2">Whole body</tissue>
    </source>
</reference>
<organism evidence="2 3">
    <name type="scientific">Microctonus aethiopoides</name>
    <dbReference type="NCBI Taxonomy" id="144406"/>
    <lineage>
        <taxon>Eukaryota</taxon>
        <taxon>Metazoa</taxon>
        <taxon>Ecdysozoa</taxon>
        <taxon>Arthropoda</taxon>
        <taxon>Hexapoda</taxon>
        <taxon>Insecta</taxon>
        <taxon>Pterygota</taxon>
        <taxon>Neoptera</taxon>
        <taxon>Endopterygota</taxon>
        <taxon>Hymenoptera</taxon>
        <taxon>Apocrita</taxon>
        <taxon>Ichneumonoidea</taxon>
        <taxon>Braconidae</taxon>
        <taxon>Euphorinae</taxon>
        <taxon>Microctonus</taxon>
    </lineage>
</organism>
<evidence type="ECO:0000313" key="3">
    <source>
        <dbReference type="Proteomes" id="UP001168990"/>
    </source>
</evidence>
<evidence type="ECO:0000313" key="2">
    <source>
        <dbReference type="EMBL" id="KAK0169711.1"/>
    </source>
</evidence>
<dbReference type="Proteomes" id="UP001168990">
    <property type="component" value="Unassembled WGS sequence"/>
</dbReference>